<dbReference type="InterPro" id="IPR052472">
    <property type="entry name" value="MORN3"/>
</dbReference>
<dbReference type="InterPro" id="IPR003409">
    <property type="entry name" value="MORN"/>
</dbReference>
<dbReference type="PANTHER" id="PTHR46511:SF1">
    <property type="entry name" value="MORN REPEAT-CONTAINING PROTEIN 3"/>
    <property type="match status" value="1"/>
</dbReference>
<evidence type="ECO:0000256" key="2">
    <source>
        <dbReference type="ARBA" id="ARBA00022737"/>
    </source>
</evidence>
<gene>
    <name evidence="8" type="ORF">CcCBS67573_g08746</name>
</gene>
<comment type="subcellular location">
    <subcellularLocation>
        <location evidence="1">Cytoplasmic vesicle</location>
        <location evidence="1">Secretory vesicle</location>
        <location evidence="1">Acrosome</location>
    </subcellularLocation>
</comment>
<dbReference type="Pfam" id="PF02493">
    <property type="entry name" value="MORN"/>
    <property type="match status" value="7"/>
</dbReference>
<dbReference type="Proteomes" id="UP000320333">
    <property type="component" value="Unassembled WGS sequence"/>
</dbReference>
<keyword evidence="7" id="KW-0472">Membrane</keyword>
<evidence type="ECO:0000256" key="6">
    <source>
        <dbReference type="SAM" id="MobiDB-lite"/>
    </source>
</evidence>
<dbReference type="AlphaFoldDB" id="A0A507EJ01"/>
<evidence type="ECO:0000256" key="7">
    <source>
        <dbReference type="SAM" id="Phobius"/>
    </source>
</evidence>
<dbReference type="SUPFAM" id="SSF82185">
    <property type="entry name" value="Histone H3 K4-specific methyltransferase SET7/9 N-terminal domain"/>
    <property type="match status" value="2"/>
</dbReference>
<name>A0A507EJ01_9FUNG</name>
<keyword evidence="7" id="KW-1133">Transmembrane helix</keyword>
<evidence type="ECO:0000313" key="8">
    <source>
        <dbReference type="EMBL" id="TPX63188.1"/>
    </source>
</evidence>
<keyword evidence="9" id="KW-1185">Reference proteome</keyword>
<evidence type="ECO:0000313" key="9">
    <source>
        <dbReference type="Proteomes" id="UP000320333"/>
    </source>
</evidence>
<protein>
    <recommendedName>
        <fullName evidence="4">MORN repeat-containing protein 3</fullName>
    </recommendedName>
</protein>
<evidence type="ECO:0000256" key="4">
    <source>
        <dbReference type="ARBA" id="ARBA00039854"/>
    </source>
</evidence>
<dbReference type="STRING" id="246404.A0A507EJ01"/>
<feature type="transmembrane region" description="Helical" evidence="7">
    <location>
        <begin position="371"/>
        <end position="393"/>
    </location>
</feature>
<dbReference type="GO" id="GO:0031410">
    <property type="term" value="C:cytoplasmic vesicle"/>
    <property type="evidence" value="ECO:0007669"/>
    <property type="project" value="UniProtKB-KW"/>
</dbReference>
<dbReference type="Gene3D" id="2.20.110.10">
    <property type="entry name" value="Histone H3 K4-specific methyltransferase SET7/9 N-terminal domain"/>
    <property type="match status" value="3"/>
</dbReference>
<dbReference type="PANTHER" id="PTHR46511">
    <property type="entry name" value="MORN REPEAT-CONTAINING PROTEIN 3"/>
    <property type="match status" value="1"/>
</dbReference>
<evidence type="ECO:0000256" key="1">
    <source>
        <dbReference type="ARBA" id="ARBA00004218"/>
    </source>
</evidence>
<evidence type="ECO:0000256" key="5">
    <source>
        <dbReference type="ARBA" id="ARBA00045851"/>
    </source>
</evidence>
<dbReference type="EMBL" id="QEAP01000625">
    <property type="protein sequence ID" value="TPX63188.1"/>
    <property type="molecule type" value="Genomic_DNA"/>
</dbReference>
<comment type="function">
    <text evidence="5">Assembles a suppression complex (suppresome) by tethering SIRT1 and MDM2 to regulate composite modifications of p53/TP53. Confers both deacetylation-mediated functional inactivation, by SIRT1, and ubiquitination-dependent degradation, by MDM2, of p53/TP53, promoting a proliferative and cell survival behaviors. May play a role in the regulation of spermatogenesis.</text>
</comment>
<feature type="region of interest" description="Disordered" evidence="6">
    <location>
        <begin position="87"/>
        <end position="107"/>
    </location>
</feature>
<keyword evidence="2" id="KW-0677">Repeat</keyword>
<evidence type="ECO:0000256" key="3">
    <source>
        <dbReference type="ARBA" id="ARBA00023329"/>
    </source>
</evidence>
<keyword evidence="3" id="KW-0968">Cytoplasmic vesicle</keyword>
<dbReference type="SMART" id="SM00698">
    <property type="entry name" value="MORN"/>
    <property type="match status" value="6"/>
</dbReference>
<accession>A0A507EJ01</accession>
<sequence length="456" mass="50832">MSHNAITTIARHAYVTKTPLWQQRDALSRKNGPHATVYMTNGDRYLGEWAGNKKQGNGTYFYNGTGSIYEGEWANDMRDGFGTFATPIMSNGSKPGDSHKESPSRTSNLVADIVTSAQDKELAKKAKPLHHNARDDALLLRKVYAGEWRRDKREGKGTYFYEDGSWYDGLWANDQKEGWGRMNYIDGAVYDGEWHHEMRHGQGILLSPNGDRYEGMWYGDQKEGPGKFIYKTKRQMYQGEWSKGLPKCGTLVDLPPLPGQMPKKYPIPEIQLLDASAVLEQQTEELRETRMVRLMEASHGPVLLIRTDTAPDICATYCFRFSASDTAANSCNNILAAVNTSQAHYAASAFCVNSFFSLCVFSTRDAADSHALFAVAFALHMIALIFEVGSLFVGEYYVVMGERADADYVQGAADESGARLPLREFLFKVLSASQQQNPIDCGLMVAQDRAPQLDSG</sequence>
<keyword evidence="7" id="KW-0812">Transmembrane</keyword>
<comment type="caution">
    <text evidence="8">The sequence shown here is derived from an EMBL/GenBank/DDBJ whole genome shotgun (WGS) entry which is preliminary data.</text>
</comment>
<organism evidence="8 9">
    <name type="scientific">Chytriomyces confervae</name>
    <dbReference type="NCBI Taxonomy" id="246404"/>
    <lineage>
        <taxon>Eukaryota</taxon>
        <taxon>Fungi</taxon>
        <taxon>Fungi incertae sedis</taxon>
        <taxon>Chytridiomycota</taxon>
        <taxon>Chytridiomycota incertae sedis</taxon>
        <taxon>Chytridiomycetes</taxon>
        <taxon>Chytridiales</taxon>
        <taxon>Chytriomycetaceae</taxon>
        <taxon>Chytriomyces</taxon>
    </lineage>
</organism>
<proteinExistence type="predicted"/>
<reference evidence="8 9" key="1">
    <citation type="journal article" date="2019" name="Sci. Rep.">
        <title>Comparative genomics of chytrid fungi reveal insights into the obligate biotrophic and pathogenic lifestyle of Synchytrium endobioticum.</title>
        <authorList>
            <person name="van de Vossenberg B.T.L.H."/>
            <person name="Warris S."/>
            <person name="Nguyen H.D.T."/>
            <person name="van Gent-Pelzer M.P.E."/>
            <person name="Joly D.L."/>
            <person name="van de Geest H.C."/>
            <person name="Bonants P.J.M."/>
            <person name="Smith D.S."/>
            <person name="Levesque C.A."/>
            <person name="van der Lee T.A.J."/>
        </authorList>
    </citation>
    <scope>NUCLEOTIDE SEQUENCE [LARGE SCALE GENOMIC DNA]</scope>
    <source>
        <strain evidence="8 9">CBS 675.73</strain>
    </source>
</reference>
<dbReference type="OrthoDB" id="294378at2759"/>